<comment type="caution">
    <text evidence="4">The sequence shown here is derived from an EMBL/GenBank/DDBJ whole genome shotgun (WGS) entry which is preliminary data.</text>
</comment>
<dbReference type="AlphaFoldDB" id="A0A951PHP1"/>
<dbReference type="Gene3D" id="1.25.40.10">
    <property type="entry name" value="Tetratricopeptide repeat domain"/>
    <property type="match status" value="1"/>
</dbReference>
<accession>A0A951PHP1</accession>
<dbReference type="InterPro" id="IPR051685">
    <property type="entry name" value="Ycf3/AcsC/BcsC/TPR_MFPF"/>
</dbReference>
<keyword evidence="2 3" id="KW-0802">TPR repeat</keyword>
<evidence type="ECO:0000256" key="3">
    <source>
        <dbReference type="PROSITE-ProRule" id="PRU00339"/>
    </source>
</evidence>
<keyword evidence="1" id="KW-0677">Repeat</keyword>
<evidence type="ECO:0000313" key="5">
    <source>
        <dbReference type="Proteomes" id="UP000753908"/>
    </source>
</evidence>
<gene>
    <name evidence="4" type="ORF">KME25_06565</name>
</gene>
<dbReference type="PANTHER" id="PTHR44943">
    <property type="entry name" value="CELLULOSE SYNTHASE OPERON PROTEIN C"/>
    <property type="match status" value="1"/>
</dbReference>
<dbReference type="SUPFAM" id="SSF48452">
    <property type="entry name" value="TPR-like"/>
    <property type="match status" value="1"/>
</dbReference>
<dbReference type="PROSITE" id="PS50005">
    <property type="entry name" value="TPR"/>
    <property type="match status" value="1"/>
</dbReference>
<organism evidence="4 5">
    <name type="scientific">Symplocastrum torsivum CPER-KK1</name>
    <dbReference type="NCBI Taxonomy" id="450513"/>
    <lineage>
        <taxon>Bacteria</taxon>
        <taxon>Bacillati</taxon>
        <taxon>Cyanobacteriota</taxon>
        <taxon>Cyanophyceae</taxon>
        <taxon>Oscillatoriophycideae</taxon>
        <taxon>Oscillatoriales</taxon>
        <taxon>Microcoleaceae</taxon>
        <taxon>Symplocastrum</taxon>
    </lineage>
</organism>
<feature type="repeat" description="TPR" evidence="3">
    <location>
        <begin position="71"/>
        <end position="104"/>
    </location>
</feature>
<name>A0A951PHP1_9CYAN</name>
<evidence type="ECO:0000256" key="1">
    <source>
        <dbReference type="ARBA" id="ARBA00022737"/>
    </source>
</evidence>
<reference evidence="4" key="1">
    <citation type="submission" date="2021-05" db="EMBL/GenBank/DDBJ databases">
        <authorList>
            <person name="Pietrasiak N."/>
            <person name="Ward R."/>
            <person name="Stajich J.E."/>
            <person name="Kurbessoian T."/>
        </authorList>
    </citation>
    <scope>NUCLEOTIDE SEQUENCE</scope>
    <source>
        <strain evidence="4">CPER-KK1</strain>
    </source>
</reference>
<sequence length="121" mass="13597">MAIAIGGLAVSALTVPEARCFVRLPSESCPVTSTSKAEDLYQKGYQSRIDNKHTEALYSFDQSIELDRNQAKVWNQRGLTLENLGRNQEALASYDEALSLDSTYELARQNRDTLQQELKKN</sequence>
<reference evidence="4" key="2">
    <citation type="journal article" date="2022" name="Microbiol. Resour. Announc.">
        <title>Metagenome Sequencing to Explore Phylogenomics of Terrestrial Cyanobacteria.</title>
        <authorList>
            <person name="Ward R.D."/>
            <person name="Stajich J.E."/>
            <person name="Johansen J.R."/>
            <person name="Huntemann M."/>
            <person name="Clum A."/>
            <person name="Foster B."/>
            <person name="Foster B."/>
            <person name="Roux S."/>
            <person name="Palaniappan K."/>
            <person name="Varghese N."/>
            <person name="Mukherjee S."/>
            <person name="Reddy T.B.K."/>
            <person name="Daum C."/>
            <person name="Copeland A."/>
            <person name="Chen I.A."/>
            <person name="Ivanova N.N."/>
            <person name="Kyrpides N.C."/>
            <person name="Shapiro N."/>
            <person name="Eloe-Fadrosh E.A."/>
            <person name="Pietrasiak N."/>
        </authorList>
    </citation>
    <scope>NUCLEOTIDE SEQUENCE</scope>
    <source>
        <strain evidence="4">CPER-KK1</strain>
    </source>
</reference>
<dbReference type="PANTHER" id="PTHR44943:SF4">
    <property type="entry name" value="TPR REPEAT-CONTAINING PROTEIN MJ0798"/>
    <property type="match status" value="1"/>
</dbReference>
<dbReference type="SMART" id="SM00028">
    <property type="entry name" value="TPR"/>
    <property type="match status" value="2"/>
</dbReference>
<dbReference type="InterPro" id="IPR011990">
    <property type="entry name" value="TPR-like_helical_dom_sf"/>
</dbReference>
<dbReference type="Proteomes" id="UP000753908">
    <property type="component" value="Unassembled WGS sequence"/>
</dbReference>
<dbReference type="Pfam" id="PF00515">
    <property type="entry name" value="TPR_1"/>
    <property type="match status" value="1"/>
</dbReference>
<dbReference type="EMBL" id="JAHHIF010000006">
    <property type="protein sequence ID" value="MBW4544090.1"/>
    <property type="molecule type" value="Genomic_DNA"/>
</dbReference>
<dbReference type="InterPro" id="IPR019734">
    <property type="entry name" value="TPR_rpt"/>
</dbReference>
<protein>
    <submittedName>
        <fullName evidence="4">Tetratricopeptide repeat protein</fullName>
    </submittedName>
</protein>
<evidence type="ECO:0000256" key="2">
    <source>
        <dbReference type="ARBA" id="ARBA00022803"/>
    </source>
</evidence>
<evidence type="ECO:0000313" key="4">
    <source>
        <dbReference type="EMBL" id="MBW4544090.1"/>
    </source>
</evidence>
<proteinExistence type="predicted"/>